<feature type="compositionally biased region" description="Acidic residues" evidence="1">
    <location>
        <begin position="295"/>
        <end position="312"/>
    </location>
</feature>
<accession>A0ABQ4DPV3</accession>
<dbReference type="PANTHER" id="PTHR47992">
    <property type="entry name" value="PROTEIN PHOSPHATASE"/>
    <property type="match status" value="1"/>
</dbReference>
<feature type="region of interest" description="Disordered" evidence="1">
    <location>
        <begin position="427"/>
        <end position="485"/>
    </location>
</feature>
<dbReference type="CDD" id="cd00143">
    <property type="entry name" value="PP2Cc"/>
    <property type="match status" value="1"/>
</dbReference>
<dbReference type="InterPro" id="IPR001932">
    <property type="entry name" value="PPM-type_phosphatase-like_dom"/>
</dbReference>
<dbReference type="NCBIfam" id="NF033484">
    <property type="entry name" value="Stp1_PP2C_phos"/>
    <property type="match status" value="1"/>
</dbReference>
<keyword evidence="2" id="KW-0812">Transmembrane</keyword>
<dbReference type="InterPro" id="IPR036457">
    <property type="entry name" value="PPM-type-like_dom_sf"/>
</dbReference>
<dbReference type="EMBL" id="BONP01000025">
    <property type="protein sequence ID" value="GIG41386.1"/>
    <property type="molecule type" value="Genomic_DNA"/>
</dbReference>
<sequence length="485" mass="50223">MTVALRYAARSDVGLVRSDNQDSAYAGPHLLVVADGMGGHAGGDVASSVAVAALAPLDGESHGPDDALDELETALDDARSEIIARSDAEPELAGMGTTVTAILRTGNKLAMVHLGDSRGYLFREGTLTQVTTDHTFVQHLVDTGRITPEEAEHHPQRSVVMRVLGDFDSDVTADLSVREARPGDRWLLCSDGLSGYVSAETIAETLAELEDIDACADRLVQLALRAGGPDNVTVVLADVVELDDLPDGKMPSTASSVVGAAAVSRNRPSAAADGPAARAAWLSRQARAGGAPADADADPPAGEDDTPDEPADGDAPGREDEPLEPSPRRRGLVLTWLAVGIALVAAVTGGYLWTQTQYYVGAPDGTVAIYRGIPQTLGPLELASLVETSDVQAEDLPGYLRERVQGAITAGSLDEARRLVEMLADGVVEPSPTPTPLPTPSPALTPAPDTTLPEQPVEPVIPPPADPVPEAGAPTPGPPAVTTAL</sequence>
<dbReference type="SMART" id="SM00331">
    <property type="entry name" value="PP2C_SIG"/>
    <property type="match status" value="1"/>
</dbReference>
<gene>
    <name evidence="4" type="ORF">Cph01nite_31480</name>
</gene>
<dbReference type="InterPro" id="IPR015655">
    <property type="entry name" value="PP2C"/>
</dbReference>
<feature type="compositionally biased region" description="Pro residues" evidence="1">
    <location>
        <begin position="431"/>
        <end position="445"/>
    </location>
</feature>
<evidence type="ECO:0000313" key="5">
    <source>
        <dbReference type="Proteomes" id="UP000614741"/>
    </source>
</evidence>
<dbReference type="Gene3D" id="3.60.40.10">
    <property type="entry name" value="PPM-type phosphatase domain"/>
    <property type="match status" value="1"/>
</dbReference>
<evidence type="ECO:0000256" key="1">
    <source>
        <dbReference type="SAM" id="MobiDB-lite"/>
    </source>
</evidence>
<evidence type="ECO:0000256" key="2">
    <source>
        <dbReference type="SAM" id="Phobius"/>
    </source>
</evidence>
<feature type="compositionally biased region" description="Low complexity" evidence="1">
    <location>
        <begin position="446"/>
        <end position="458"/>
    </location>
</feature>
<keyword evidence="2" id="KW-1133">Transmembrane helix</keyword>
<evidence type="ECO:0000259" key="3">
    <source>
        <dbReference type="PROSITE" id="PS51746"/>
    </source>
</evidence>
<dbReference type="RefSeq" id="WP_203675675.1">
    <property type="nucleotide sequence ID" value="NZ_BONP01000025.1"/>
</dbReference>
<feature type="domain" description="PPM-type phosphatase" evidence="3">
    <location>
        <begin position="6"/>
        <end position="239"/>
    </location>
</feature>
<protein>
    <submittedName>
        <fullName evidence="4">Serine/threonine protein phosphatase</fullName>
    </submittedName>
</protein>
<dbReference type="SUPFAM" id="SSF81606">
    <property type="entry name" value="PP2C-like"/>
    <property type="match status" value="1"/>
</dbReference>
<evidence type="ECO:0000313" key="4">
    <source>
        <dbReference type="EMBL" id="GIG41386.1"/>
    </source>
</evidence>
<comment type="caution">
    <text evidence="4">The sequence shown here is derived from an EMBL/GenBank/DDBJ whole genome shotgun (WGS) entry which is preliminary data.</text>
</comment>
<feature type="transmembrane region" description="Helical" evidence="2">
    <location>
        <begin position="332"/>
        <end position="353"/>
    </location>
</feature>
<organism evidence="4 5">
    <name type="scientific">Cellulomonas phragmiteti</name>
    <dbReference type="NCBI Taxonomy" id="478780"/>
    <lineage>
        <taxon>Bacteria</taxon>
        <taxon>Bacillati</taxon>
        <taxon>Actinomycetota</taxon>
        <taxon>Actinomycetes</taxon>
        <taxon>Micrococcales</taxon>
        <taxon>Cellulomonadaceae</taxon>
        <taxon>Cellulomonas</taxon>
    </lineage>
</organism>
<keyword evidence="2" id="KW-0472">Membrane</keyword>
<dbReference type="PROSITE" id="PS51746">
    <property type="entry name" value="PPM_2"/>
    <property type="match status" value="1"/>
</dbReference>
<keyword evidence="5" id="KW-1185">Reference proteome</keyword>
<reference evidence="4 5" key="1">
    <citation type="submission" date="2021-01" db="EMBL/GenBank/DDBJ databases">
        <title>Whole genome shotgun sequence of Cellulomonas phragmiteti NBRC 110785.</title>
        <authorList>
            <person name="Komaki H."/>
            <person name="Tamura T."/>
        </authorList>
    </citation>
    <scope>NUCLEOTIDE SEQUENCE [LARGE SCALE GENOMIC DNA]</scope>
    <source>
        <strain evidence="4 5">NBRC 110785</strain>
    </source>
</reference>
<feature type="region of interest" description="Disordered" evidence="1">
    <location>
        <begin position="284"/>
        <end position="327"/>
    </location>
</feature>
<dbReference type="Pfam" id="PF13672">
    <property type="entry name" value="PP2C_2"/>
    <property type="match status" value="1"/>
</dbReference>
<dbReference type="Proteomes" id="UP000614741">
    <property type="component" value="Unassembled WGS sequence"/>
</dbReference>
<feature type="compositionally biased region" description="Low complexity" evidence="1">
    <location>
        <begin position="468"/>
        <end position="485"/>
    </location>
</feature>
<name>A0ABQ4DPV3_9CELL</name>
<proteinExistence type="predicted"/>
<dbReference type="SMART" id="SM00332">
    <property type="entry name" value="PP2Cc"/>
    <property type="match status" value="1"/>
</dbReference>